<organism evidence="1 2">
    <name type="scientific">Paraburkholderia tropica</name>
    <dbReference type="NCBI Taxonomy" id="92647"/>
    <lineage>
        <taxon>Bacteria</taxon>
        <taxon>Pseudomonadati</taxon>
        <taxon>Pseudomonadota</taxon>
        <taxon>Betaproteobacteria</taxon>
        <taxon>Burkholderiales</taxon>
        <taxon>Burkholderiaceae</taxon>
        <taxon>Paraburkholderia</taxon>
    </lineage>
</organism>
<dbReference type="Proteomes" id="UP000183529">
    <property type="component" value="Unassembled WGS sequence"/>
</dbReference>
<dbReference type="InterPro" id="IPR010413">
    <property type="entry name" value="HutX-like"/>
</dbReference>
<dbReference type="Gene3D" id="3.40.1570.10">
    <property type="entry name" value="HemS/ChuS/ChuX like domains"/>
    <property type="match status" value="1"/>
</dbReference>
<evidence type="ECO:0000313" key="2">
    <source>
        <dbReference type="Proteomes" id="UP000183529"/>
    </source>
</evidence>
<evidence type="ECO:0000313" key="1">
    <source>
        <dbReference type="EMBL" id="SEJ99099.1"/>
    </source>
</evidence>
<dbReference type="RefSeq" id="WP_124263187.1">
    <property type="nucleotide sequence ID" value="NZ_CADFGN010000004.1"/>
</dbReference>
<proteinExistence type="predicted"/>
<accession>A0AAQ1GII0</accession>
<protein>
    <submittedName>
        <fullName evidence="1">Heme utilization protein HuvX</fullName>
    </submittedName>
</protein>
<dbReference type="CDD" id="cd16829">
    <property type="entry name" value="ChuX_HutX-like"/>
    <property type="match status" value="1"/>
</dbReference>
<sequence length="167" mass="18897">MHSTQALIDFLATGPDGTVEDIARTYSVSPLQIIRRLPHTHVLDGGLFETVWSDVCDWGDVTTLIHHDDLILEFQGTLPRGQHAHGFFNLQGDQGLKGHIRSDRCEHIAFVERRFMGVDTASIWFINADGRAMLKIFVGRDSNRQLHETQLLAFRALSRALERRPAL</sequence>
<dbReference type="AlphaFoldDB" id="A0AAQ1GII0"/>
<dbReference type="EMBL" id="FNZM01000012">
    <property type="protein sequence ID" value="SEJ99099.1"/>
    <property type="molecule type" value="Genomic_DNA"/>
</dbReference>
<dbReference type="Pfam" id="PF06228">
    <property type="entry name" value="ChuX_HutX"/>
    <property type="match status" value="1"/>
</dbReference>
<dbReference type="SUPFAM" id="SSF144064">
    <property type="entry name" value="Heme iron utilization protein-like"/>
    <property type="match status" value="1"/>
</dbReference>
<comment type="caution">
    <text evidence="1">The sequence shown here is derived from an EMBL/GenBank/DDBJ whole genome shotgun (WGS) entry which is preliminary data.</text>
</comment>
<dbReference type="NCBIfam" id="TIGR04108">
    <property type="entry name" value="HutX"/>
    <property type="match status" value="1"/>
</dbReference>
<dbReference type="PIRSF" id="PIRSF030840">
    <property type="entry name" value="DUF1008"/>
    <property type="match status" value="1"/>
</dbReference>
<gene>
    <name evidence="1" type="ORF">SAMN05216550_112136</name>
</gene>
<name>A0AAQ1GII0_9BURK</name>
<dbReference type="InterPro" id="IPR053733">
    <property type="entry name" value="Heme_Transport_Util_sf"/>
</dbReference>
<reference evidence="1 2" key="1">
    <citation type="submission" date="2016-10" db="EMBL/GenBank/DDBJ databases">
        <authorList>
            <person name="Varghese N."/>
            <person name="Submissions S."/>
        </authorList>
    </citation>
    <scope>NUCLEOTIDE SEQUENCE [LARGE SCALE GENOMIC DNA]</scope>
    <source>
        <strain evidence="1 2">LMG 22274</strain>
    </source>
</reference>